<dbReference type="Pfam" id="PF15388">
    <property type="entry name" value="FAM117"/>
    <property type="match status" value="1"/>
</dbReference>
<dbReference type="Proteomes" id="UP000695000">
    <property type="component" value="Unplaced"/>
</dbReference>
<gene>
    <name evidence="4" type="primary">LOC108561761</name>
</gene>
<feature type="region of interest" description="Disordered" evidence="2">
    <location>
        <begin position="159"/>
        <end position="186"/>
    </location>
</feature>
<feature type="compositionally biased region" description="Polar residues" evidence="2">
    <location>
        <begin position="362"/>
        <end position="375"/>
    </location>
</feature>
<keyword evidence="3" id="KW-1185">Reference proteome</keyword>
<sequence length="399" mass="42965">MSGPPGANPCTTRVLKSSPSGLSKQGPIKATIPMSSLVKQSSSLQKSPTIMSSYCTTNTTWKNTISSNHSGQRSPGSSINKGNVRCLSNAANGGSAIRRTASLDTIYVSGQWPRESNYCVQPALQINKATQTDECDWVESRKIHLRQDSDERMMDKFRHRLQRSNNQQTSSSRISPITGDHTLTTSSQTNTSFIIPRATPAVSIPIKPLPRPTMRNSVEGLNQEIEGFVLKAAGDVASDRSEDYDKLTQITPEGHRAPLPDLFRNTRSVNTQTPSLVDVTGSCQSSSPPSRDSISPMSHGYSDTSPCSGGSRGSSPDADGGGGSRLGTSPRMFLARGPPDGCERVHLVALDERRSLPLDNAPQPSNFQLKPSQGSAFKILQPASKDHPPIVPTDEQDLI</sequence>
<proteinExistence type="predicted"/>
<feature type="region of interest" description="Disordered" evidence="2">
    <location>
        <begin position="248"/>
        <end position="338"/>
    </location>
</feature>
<dbReference type="PANTHER" id="PTHR14972">
    <property type="entry name" value="AGAP011572-PA"/>
    <property type="match status" value="1"/>
</dbReference>
<protein>
    <submittedName>
        <fullName evidence="4">Glucocorticoid-induced transcript 1 protein-like isoform X1</fullName>
    </submittedName>
</protein>
<feature type="region of interest" description="Disordered" evidence="2">
    <location>
        <begin position="1"/>
        <end position="28"/>
    </location>
</feature>
<feature type="region of interest" description="Disordered" evidence="2">
    <location>
        <begin position="356"/>
        <end position="399"/>
    </location>
</feature>
<dbReference type="PANTHER" id="PTHR14972:SF8">
    <property type="entry name" value="GLUCOCORTICOID-INDUCED TRANSCRIPT 1 PROTEIN-LIKE ISOFORM X1"/>
    <property type="match status" value="1"/>
</dbReference>
<evidence type="ECO:0000256" key="2">
    <source>
        <dbReference type="SAM" id="MobiDB-lite"/>
    </source>
</evidence>
<evidence type="ECO:0000256" key="1">
    <source>
        <dbReference type="ARBA" id="ARBA00022553"/>
    </source>
</evidence>
<evidence type="ECO:0000313" key="3">
    <source>
        <dbReference type="Proteomes" id="UP000695000"/>
    </source>
</evidence>
<dbReference type="GeneID" id="108561761"/>
<feature type="compositionally biased region" description="Polar residues" evidence="2">
    <location>
        <begin position="9"/>
        <end position="23"/>
    </location>
</feature>
<evidence type="ECO:0000313" key="4">
    <source>
        <dbReference type="RefSeq" id="XP_017775303.1"/>
    </source>
</evidence>
<feature type="compositionally biased region" description="Low complexity" evidence="2">
    <location>
        <begin position="282"/>
        <end position="298"/>
    </location>
</feature>
<name>A0ABM1ML53_NICVS</name>
<feature type="compositionally biased region" description="Low complexity" evidence="2">
    <location>
        <begin position="163"/>
        <end position="175"/>
    </location>
</feature>
<reference evidence="4" key="1">
    <citation type="submission" date="2025-08" db="UniProtKB">
        <authorList>
            <consortium name="RefSeq"/>
        </authorList>
    </citation>
    <scope>IDENTIFICATION</scope>
    <source>
        <tissue evidence="4">Whole Larva</tissue>
    </source>
</reference>
<dbReference type="InterPro" id="IPR026642">
    <property type="entry name" value="Glcci1/FAM117"/>
</dbReference>
<keyword evidence="1" id="KW-0597">Phosphoprotein</keyword>
<dbReference type="RefSeq" id="XP_017775303.1">
    <property type="nucleotide sequence ID" value="XM_017919814.1"/>
</dbReference>
<organism evidence="3 4">
    <name type="scientific">Nicrophorus vespilloides</name>
    <name type="common">Boreal carrion beetle</name>
    <dbReference type="NCBI Taxonomy" id="110193"/>
    <lineage>
        <taxon>Eukaryota</taxon>
        <taxon>Metazoa</taxon>
        <taxon>Ecdysozoa</taxon>
        <taxon>Arthropoda</taxon>
        <taxon>Hexapoda</taxon>
        <taxon>Insecta</taxon>
        <taxon>Pterygota</taxon>
        <taxon>Neoptera</taxon>
        <taxon>Endopterygota</taxon>
        <taxon>Coleoptera</taxon>
        <taxon>Polyphaga</taxon>
        <taxon>Staphyliniformia</taxon>
        <taxon>Silphidae</taxon>
        <taxon>Nicrophorinae</taxon>
        <taxon>Nicrophorus</taxon>
    </lineage>
</organism>
<accession>A0ABM1ML53</accession>
<feature type="compositionally biased region" description="Polar residues" evidence="2">
    <location>
        <begin position="265"/>
        <end position="275"/>
    </location>
</feature>